<keyword evidence="2" id="KW-1185">Reference proteome</keyword>
<name>A0A0C9XGD2_9AGAR</name>
<evidence type="ECO:0000313" key="2">
    <source>
        <dbReference type="Proteomes" id="UP000054477"/>
    </source>
</evidence>
<dbReference type="Proteomes" id="UP000054477">
    <property type="component" value="Unassembled WGS sequence"/>
</dbReference>
<accession>A0A0C9XGD2</accession>
<dbReference type="OrthoDB" id="5132116at2759"/>
<proteinExistence type="predicted"/>
<dbReference type="AlphaFoldDB" id="A0A0C9XGD2"/>
<dbReference type="EMBL" id="KN838764">
    <property type="protein sequence ID" value="KIJ95192.1"/>
    <property type="molecule type" value="Genomic_DNA"/>
</dbReference>
<dbReference type="HOGENOM" id="CLU_2922957_0_0_1"/>
<reference evidence="1 2" key="1">
    <citation type="submission" date="2014-04" db="EMBL/GenBank/DDBJ databases">
        <authorList>
            <consortium name="DOE Joint Genome Institute"/>
            <person name="Kuo A."/>
            <person name="Kohler A."/>
            <person name="Nagy L.G."/>
            <person name="Floudas D."/>
            <person name="Copeland A."/>
            <person name="Barry K.W."/>
            <person name="Cichocki N."/>
            <person name="Veneault-Fourrey C."/>
            <person name="LaButti K."/>
            <person name="Lindquist E.A."/>
            <person name="Lipzen A."/>
            <person name="Lundell T."/>
            <person name="Morin E."/>
            <person name="Murat C."/>
            <person name="Sun H."/>
            <person name="Tunlid A."/>
            <person name="Henrissat B."/>
            <person name="Grigoriev I.V."/>
            <person name="Hibbett D.S."/>
            <person name="Martin F."/>
            <person name="Nordberg H.P."/>
            <person name="Cantor M.N."/>
            <person name="Hua S.X."/>
        </authorList>
    </citation>
    <scope>NUCLEOTIDE SEQUENCE [LARGE SCALE GENOMIC DNA]</scope>
    <source>
        <strain evidence="1 2">LaAM-08-1</strain>
    </source>
</reference>
<evidence type="ECO:0000313" key="1">
    <source>
        <dbReference type="EMBL" id="KIJ95192.1"/>
    </source>
</evidence>
<organism evidence="1 2">
    <name type="scientific">Laccaria amethystina LaAM-08-1</name>
    <dbReference type="NCBI Taxonomy" id="1095629"/>
    <lineage>
        <taxon>Eukaryota</taxon>
        <taxon>Fungi</taxon>
        <taxon>Dikarya</taxon>
        <taxon>Basidiomycota</taxon>
        <taxon>Agaricomycotina</taxon>
        <taxon>Agaricomycetes</taxon>
        <taxon>Agaricomycetidae</taxon>
        <taxon>Agaricales</taxon>
        <taxon>Agaricineae</taxon>
        <taxon>Hydnangiaceae</taxon>
        <taxon>Laccaria</taxon>
    </lineage>
</organism>
<sequence>MLKEESEIRGFLCANVILEEVLDVIGRSTSELWQVLCFVSRPDESNREVSNAASCGVKSCY</sequence>
<gene>
    <name evidence="1" type="ORF">K443DRAFT_333014</name>
</gene>
<protein>
    <submittedName>
        <fullName evidence="1">Uncharacterized protein</fullName>
    </submittedName>
</protein>
<reference evidence="2" key="2">
    <citation type="submission" date="2015-01" db="EMBL/GenBank/DDBJ databases">
        <title>Evolutionary Origins and Diversification of the Mycorrhizal Mutualists.</title>
        <authorList>
            <consortium name="DOE Joint Genome Institute"/>
            <consortium name="Mycorrhizal Genomics Consortium"/>
            <person name="Kohler A."/>
            <person name="Kuo A."/>
            <person name="Nagy L.G."/>
            <person name="Floudas D."/>
            <person name="Copeland A."/>
            <person name="Barry K.W."/>
            <person name="Cichocki N."/>
            <person name="Veneault-Fourrey C."/>
            <person name="LaButti K."/>
            <person name="Lindquist E.A."/>
            <person name="Lipzen A."/>
            <person name="Lundell T."/>
            <person name="Morin E."/>
            <person name="Murat C."/>
            <person name="Riley R."/>
            <person name="Ohm R."/>
            <person name="Sun H."/>
            <person name="Tunlid A."/>
            <person name="Henrissat B."/>
            <person name="Grigoriev I.V."/>
            <person name="Hibbett D.S."/>
            <person name="Martin F."/>
        </authorList>
    </citation>
    <scope>NUCLEOTIDE SEQUENCE [LARGE SCALE GENOMIC DNA]</scope>
    <source>
        <strain evidence="2">LaAM-08-1</strain>
    </source>
</reference>